<protein>
    <recommendedName>
        <fullName evidence="16">Interphotoreceptor matrix proteoglycan 2</fullName>
    </recommendedName>
    <alternativeName>
        <fullName evidence="17">Sialoprotein associated with cones and rods proteoglycan</fullName>
    </alternativeName>
</protein>
<dbReference type="GO" id="GO:0007601">
    <property type="term" value="P:visual perception"/>
    <property type="evidence" value="ECO:0007669"/>
    <property type="project" value="InterPro"/>
</dbReference>
<dbReference type="PANTHER" id="PTHR12199">
    <property type="entry name" value="INTERPHOTORECEPTOR MATRIX PROTEOGLYCAN"/>
    <property type="match status" value="1"/>
</dbReference>
<evidence type="ECO:0000256" key="10">
    <source>
        <dbReference type="ARBA" id="ARBA00022989"/>
    </source>
</evidence>
<keyword evidence="4" id="KW-0272">Extracellular matrix</keyword>
<evidence type="ECO:0000256" key="2">
    <source>
        <dbReference type="ARBA" id="ARBA00004593"/>
    </source>
</evidence>
<evidence type="ECO:0000256" key="13">
    <source>
        <dbReference type="ARBA" id="ARBA00023180"/>
    </source>
</evidence>
<keyword evidence="8 20" id="KW-0732">Signal</keyword>
<dbReference type="PANTHER" id="PTHR12199:SF4">
    <property type="entry name" value="INTERPHOTORECEPTOR MATRIX PROTEOGLYCAN 2"/>
    <property type="match status" value="1"/>
</dbReference>
<evidence type="ECO:0000256" key="1">
    <source>
        <dbReference type="ARBA" id="ARBA00004451"/>
    </source>
</evidence>
<evidence type="ECO:0000256" key="14">
    <source>
        <dbReference type="ARBA" id="ARBA00023273"/>
    </source>
</evidence>
<dbReference type="InterPro" id="IPR000742">
    <property type="entry name" value="EGF"/>
</dbReference>
<evidence type="ECO:0000256" key="19">
    <source>
        <dbReference type="SAM" id="Phobius"/>
    </source>
</evidence>
<evidence type="ECO:0000256" key="16">
    <source>
        <dbReference type="ARBA" id="ARBA00074164"/>
    </source>
</evidence>
<feature type="signal peptide" evidence="20">
    <location>
        <begin position="1"/>
        <end position="41"/>
    </location>
</feature>
<proteinExistence type="predicted"/>
<dbReference type="GO" id="GO:0005540">
    <property type="term" value="F:hyaluronic acid binding"/>
    <property type="evidence" value="ECO:0007669"/>
    <property type="project" value="TreeGrafter"/>
</dbReference>
<keyword evidence="7 19" id="KW-0812">Transmembrane</keyword>
<reference evidence="23" key="1">
    <citation type="journal article" date="2022" name="bioRxiv">
        <title>Sequencing and chromosome-scale assembly of the giantPleurodeles waltlgenome.</title>
        <authorList>
            <person name="Brown T."/>
            <person name="Elewa A."/>
            <person name="Iarovenko S."/>
            <person name="Subramanian E."/>
            <person name="Araus A.J."/>
            <person name="Petzold A."/>
            <person name="Susuki M."/>
            <person name="Suzuki K.-i.T."/>
            <person name="Hayashi T."/>
            <person name="Toyoda A."/>
            <person name="Oliveira C."/>
            <person name="Osipova E."/>
            <person name="Leigh N.D."/>
            <person name="Simon A."/>
            <person name="Yun M.H."/>
        </authorList>
    </citation>
    <scope>NUCLEOTIDE SEQUENCE</scope>
    <source>
        <strain evidence="23">20211129_DDA</strain>
        <tissue evidence="23">Liver</tissue>
    </source>
</reference>
<evidence type="ECO:0000256" key="20">
    <source>
        <dbReference type="SAM" id="SignalP"/>
    </source>
</evidence>
<dbReference type="SMART" id="SM00200">
    <property type="entry name" value="SEA"/>
    <property type="match status" value="2"/>
</dbReference>
<evidence type="ECO:0000259" key="22">
    <source>
        <dbReference type="PROSITE" id="PS50026"/>
    </source>
</evidence>
<gene>
    <name evidence="23" type="ORF">NDU88_005159</name>
</gene>
<dbReference type="InterPro" id="IPR039861">
    <property type="entry name" value="IMPG"/>
</dbReference>
<name>A0AAV7NRF9_PLEWA</name>
<evidence type="ECO:0000313" key="23">
    <source>
        <dbReference type="EMBL" id="KAJ1116958.1"/>
    </source>
</evidence>
<dbReference type="EMBL" id="JANPWB010000012">
    <property type="protein sequence ID" value="KAJ1116958.1"/>
    <property type="molecule type" value="Genomic_DNA"/>
</dbReference>
<accession>A0AAV7NRF9</accession>
<dbReference type="InterPro" id="IPR036364">
    <property type="entry name" value="SEA_dom_sf"/>
</dbReference>
<keyword evidence="5 18" id="KW-0245">EGF-like domain</keyword>
<feature type="transmembrane region" description="Helical" evidence="19">
    <location>
        <begin position="1376"/>
        <end position="1400"/>
    </location>
</feature>
<feature type="domain" description="SEA" evidence="21">
    <location>
        <begin position="1173"/>
        <end position="1286"/>
    </location>
</feature>
<dbReference type="Gene3D" id="3.30.70.960">
    <property type="entry name" value="SEA domain"/>
    <property type="match status" value="2"/>
</dbReference>
<feature type="domain" description="SEA" evidence="21">
    <location>
        <begin position="278"/>
        <end position="404"/>
    </location>
</feature>
<feature type="chain" id="PRO_5043709234" description="Interphotoreceptor matrix proteoglycan 2" evidence="20">
    <location>
        <begin position="42"/>
        <end position="1523"/>
    </location>
</feature>
<dbReference type="GO" id="GO:0033165">
    <property type="term" value="C:interphotoreceptor matrix"/>
    <property type="evidence" value="ECO:0007669"/>
    <property type="project" value="UniProtKB-SubCell"/>
</dbReference>
<comment type="caution">
    <text evidence="23">The sequence shown here is derived from an EMBL/GenBank/DDBJ whole genome shotgun (WGS) entry which is preliminary data.</text>
</comment>
<evidence type="ECO:0000313" key="24">
    <source>
        <dbReference type="Proteomes" id="UP001066276"/>
    </source>
</evidence>
<keyword evidence="14" id="KW-0966">Cell projection</keyword>
<evidence type="ECO:0000256" key="3">
    <source>
        <dbReference type="ARBA" id="ARBA00022525"/>
    </source>
</evidence>
<keyword evidence="13" id="KW-0325">Glycoprotein</keyword>
<evidence type="ECO:0000256" key="4">
    <source>
        <dbReference type="ARBA" id="ARBA00022530"/>
    </source>
</evidence>
<keyword evidence="6" id="KW-0358">Heparin-binding</keyword>
<dbReference type="PROSITE" id="PS01186">
    <property type="entry name" value="EGF_2"/>
    <property type="match status" value="1"/>
</dbReference>
<dbReference type="Pfam" id="PF01390">
    <property type="entry name" value="SEA"/>
    <property type="match status" value="2"/>
</dbReference>
<keyword evidence="12 18" id="KW-1015">Disulfide bond</keyword>
<feature type="disulfide bond" evidence="18">
    <location>
        <begin position="1295"/>
        <end position="1312"/>
    </location>
</feature>
<dbReference type="PROSITE" id="PS50024">
    <property type="entry name" value="SEA"/>
    <property type="match status" value="2"/>
</dbReference>
<dbReference type="SUPFAM" id="SSF82671">
    <property type="entry name" value="SEA domain"/>
    <property type="match status" value="2"/>
</dbReference>
<keyword evidence="11 19" id="KW-0472">Membrane</keyword>
<dbReference type="GO" id="GO:0008201">
    <property type="term" value="F:heparin binding"/>
    <property type="evidence" value="ECO:0007669"/>
    <property type="project" value="UniProtKB-KW"/>
</dbReference>
<organism evidence="23 24">
    <name type="scientific">Pleurodeles waltl</name>
    <name type="common">Iberian ribbed newt</name>
    <dbReference type="NCBI Taxonomy" id="8319"/>
    <lineage>
        <taxon>Eukaryota</taxon>
        <taxon>Metazoa</taxon>
        <taxon>Chordata</taxon>
        <taxon>Craniata</taxon>
        <taxon>Vertebrata</taxon>
        <taxon>Euteleostomi</taxon>
        <taxon>Amphibia</taxon>
        <taxon>Batrachia</taxon>
        <taxon>Caudata</taxon>
        <taxon>Salamandroidea</taxon>
        <taxon>Salamandridae</taxon>
        <taxon>Pleurodelinae</taxon>
        <taxon>Pleurodeles</taxon>
    </lineage>
</organism>
<keyword evidence="24" id="KW-1185">Reference proteome</keyword>
<sequence length="1523" mass="168638">MARRKTNLEDLMGAFRNMMACCRSIPLCLLVLAFITEDLGAFSVDAKMPEKDTRVADGAVVPHLSGWPLAQPSLPRGPQPTPSNWQLAKHYGVLHLRKKRAILFPSGVKVCPEETLEQAVANHLKYFKLRVCQETMWEVFKIFWDRLPDRNEYQNWMEQCQEGSLTIFEIGANFSHTEEHLSLIEKKLSLAKKAAASACRDCGQDVPPWLHSCSTEATTSSQATEATTLKDAAANIPAPQEPTIESTSASSFGIQEEQVQTINNEIEQVTQRPVKLIAEQMVEFSIYLPGEKYKVELSDKASAEYQQLSKLFVSQVQNVFEGLSGYKKIHVVRFRPPINRRDGVEVHYAVTFDGDAEAISNATLDLINLQSNKVEDNFFTESEDIPTVMYTVSDFRNYIAEALHQEMMSTNYTLDLDPNTLQLINVKEVQPLELKTPTLPGVLPTNINNALQAEWLPNSEPTISNILLHDKTEMAVSPEHQPSAGHLENEIISESERPFAANSHPNPDPKFALNSDVDFTLAPGVSILEESTIPSLATPGKIQTDSSVDSAKWLPNPTPFEKGLPVAGEEESEGLIFSDKLPFNLPESKTPPPVVPKNVQPSSEVALFSVTLAPTMASQLHMEVNTAIVTSAIAAEEPAISASTFRHADEDTGNMMPSMTDVSQSPLSNCNTINSCPTEPAESSNPASISSNSIDMGERHLEGNVAPPDIHLGKEIFIEGGSGSGFDHSGQGFSVNDIDWTTEAPLPVFYPVLGENESVLIIDEETPGDFVTEYIKALPEDYSNGAVTPMTEDFTHISQNVDNFIATGPTPNTPAFLEVTTEQISAYWTLKPPTVDLLVEAEESSGMLDYLLTEPSLALETSVEYSSLALPNQDTFSSANPFWQANAELFTPQMPVMEETKSEAPMLEPFTSSLEKDRNISNFESNEINEGYDVNMAHPDTSNSSNHKENQISNALFNGNEGTDLTDVPIHRKEPTESTSREIAIVSNEDTRSSIGISSSDTAIVEHNILTTSQPGEHVEMTTSLPYTADLTTASEAITEQSSQAHDAPSLNYFDFTVNSVATRATMENALNEKELAIMELHTLDHQDQWLNIPSEQPPEQNPLTLSVTHNSEVISDAEGISLELDNLGTVYYHPEMNQEERILTDENAYSTEMAGVILSTYENGINISMPARALVVFFSLRVTNMMFSEDLFNKHSPEYKALEQRFLELLVPYLQSNLTGFENLEILNFRNGSIVVNSRMKFAKPVPHNVTNAVYIILEDFCNTAYQTMNLAIDKYSLDVESGDQADPCKFQACNEFSECLVNRWSGEGECVCSPGYMSIDGLPCQSVCDLEPDFCLNDGKCDVIPGQGAICRCRVGENWWYRGAHCEEYVSEPLVVGIAIASVLGFLLVASGVIFFLARTLRGHNAKSDKEESSGRASDSLSSVENAVKYNPMYESDTTGYSHYYRRYPQLPSNSSTSPETSTDFSSEEIRHIYENSELTKDEIQDRIRILELYAKDRQFAEFVKQHQMSMDAARKANPTS</sequence>
<evidence type="ECO:0000256" key="5">
    <source>
        <dbReference type="ARBA" id="ARBA00022536"/>
    </source>
</evidence>
<dbReference type="Proteomes" id="UP001066276">
    <property type="component" value="Chromosome 8"/>
</dbReference>
<feature type="domain" description="EGF-like" evidence="22">
    <location>
        <begin position="1286"/>
        <end position="1327"/>
    </location>
</feature>
<keyword evidence="3" id="KW-0964">Secreted</keyword>
<dbReference type="PROSITE" id="PS50026">
    <property type="entry name" value="EGF_3"/>
    <property type="match status" value="1"/>
</dbReference>
<comment type="caution">
    <text evidence="18">Lacks conserved residue(s) required for the propagation of feature annotation.</text>
</comment>
<keyword evidence="10 19" id="KW-1133">Transmembrane helix</keyword>
<evidence type="ECO:0000256" key="8">
    <source>
        <dbReference type="ARBA" id="ARBA00022729"/>
    </source>
</evidence>
<comment type="subcellular location">
    <subcellularLocation>
        <location evidence="15">Photoreceptor inner segment membrane</location>
        <topology evidence="15">Single-pass type I membrane protein</topology>
    </subcellularLocation>
    <subcellularLocation>
        <location evidence="1">Photoreceptor outer segment membrane</location>
        <topology evidence="1">Single-pass type I membrane protein</topology>
    </subcellularLocation>
    <subcellularLocation>
        <location evidence="2">Secreted</location>
        <location evidence="2">Extracellular space</location>
        <location evidence="2">Extracellular matrix</location>
        <location evidence="2">Interphotoreceptor matrix</location>
    </subcellularLocation>
</comment>
<keyword evidence="9" id="KW-0677">Repeat</keyword>
<evidence type="ECO:0000256" key="17">
    <source>
        <dbReference type="ARBA" id="ARBA00080162"/>
    </source>
</evidence>
<dbReference type="InterPro" id="IPR000082">
    <property type="entry name" value="SEA_dom"/>
</dbReference>
<evidence type="ECO:0000259" key="21">
    <source>
        <dbReference type="PROSITE" id="PS50024"/>
    </source>
</evidence>
<evidence type="ECO:0000256" key="11">
    <source>
        <dbReference type="ARBA" id="ARBA00023136"/>
    </source>
</evidence>
<evidence type="ECO:0000256" key="15">
    <source>
        <dbReference type="ARBA" id="ARBA00060509"/>
    </source>
</evidence>
<evidence type="ECO:0000256" key="7">
    <source>
        <dbReference type="ARBA" id="ARBA00022692"/>
    </source>
</evidence>
<dbReference type="FunFam" id="3.30.70.960:FF:000002">
    <property type="entry name" value="Interphotoreceptor matrix proteoglycan 2"/>
    <property type="match status" value="1"/>
</dbReference>
<evidence type="ECO:0000256" key="18">
    <source>
        <dbReference type="PROSITE-ProRule" id="PRU00076"/>
    </source>
</evidence>
<evidence type="ECO:0000256" key="6">
    <source>
        <dbReference type="ARBA" id="ARBA00022674"/>
    </source>
</evidence>
<evidence type="ECO:0000256" key="9">
    <source>
        <dbReference type="ARBA" id="ARBA00022737"/>
    </source>
</evidence>
<evidence type="ECO:0000256" key="12">
    <source>
        <dbReference type="ARBA" id="ARBA00023157"/>
    </source>
</evidence>